<accession>A0ABS5TGQ9</accession>
<keyword evidence="2" id="KW-1185">Reference proteome</keyword>
<protein>
    <recommendedName>
        <fullName evidence="3">Nucleoside hydrolase</fullName>
    </recommendedName>
</protein>
<dbReference type="EMBL" id="JAHBAY010000005">
    <property type="protein sequence ID" value="MBT0770284.1"/>
    <property type="molecule type" value="Genomic_DNA"/>
</dbReference>
<gene>
    <name evidence="1" type="ORF">KIH74_15185</name>
</gene>
<sequence>MTTPRLRVIVDNDFSGDPDDLFQLAHYVLSPSAEIPFVIGSHLSPGDGFDPTDVQADNASRVAARSGSS</sequence>
<proteinExistence type="predicted"/>
<dbReference type="Proteomes" id="UP001197247">
    <property type="component" value="Unassembled WGS sequence"/>
</dbReference>
<name>A0ABS5TGQ9_9ACTN</name>
<reference evidence="1 2" key="1">
    <citation type="submission" date="2021-05" db="EMBL/GenBank/DDBJ databases">
        <title>Kineosporia and Streptomyces sp. nov. two new marine actinobacteria isolated from Coral.</title>
        <authorList>
            <person name="Buangrab K."/>
            <person name="Sutthacheep M."/>
            <person name="Yeemin T."/>
            <person name="Harunari E."/>
            <person name="Igarashi Y."/>
            <person name="Kanchanasin P."/>
            <person name="Tanasupawat S."/>
            <person name="Phongsopitanun W."/>
        </authorList>
    </citation>
    <scope>NUCLEOTIDE SEQUENCE [LARGE SCALE GENOMIC DNA]</scope>
    <source>
        <strain evidence="1 2">J2-2</strain>
    </source>
</reference>
<organism evidence="1 2">
    <name type="scientific">Kineosporia corallincola</name>
    <dbReference type="NCBI Taxonomy" id="2835133"/>
    <lineage>
        <taxon>Bacteria</taxon>
        <taxon>Bacillati</taxon>
        <taxon>Actinomycetota</taxon>
        <taxon>Actinomycetes</taxon>
        <taxon>Kineosporiales</taxon>
        <taxon>Kineosporiaceae</taxon>
        <taxon>Kineosporia</taxon>
    </lineage>
</organism>
<evidence type="ECO:0000313" key="1">
    <source>
        <dbReference type="EMBL" id="MBT0770284.1"/>
    </source>
</evidence>
<comment type="caution">
    <text evidence="1">The sequence shown here is derived from an EMBL/GenBank/DDBJ whole genome shotgun (WGS) entry which is preliminary data.</text>
</comment>
<dbReference type="RefSeq" id="WP_214156571.1">
    <property type="nucleotide sequence ID" value="NZ_JAHBAY010000005.1"/>
</dbReference>
<evidence type="ECO:0000313" key="2">
    <source>
        <dbReference type="Proteomes" id="UP001197247"/>
    </source>
</evidence>
<evidence type="ECO:0008006" key="3">
    <source>
        <dbReference type="Google" id="ProtNLM"/>
    </source>
</evidence>